<evidence type="ECO:0000313" key="2">
    <source>
        <dbReference type="Proteomes" id="UP001177769"/>
    </source>
</evidence>
<sequence length="936" mass="98726">MPLLQVDPKLLDAANAFRKNPAAGLPPLLAAAGAPHDVQLLVTPLGELKNEQQPELSAKLLDAAGKTATTQLGWEWSAQADASLNLSIAPMLDAEENRQLGIAPADGHVVMSYGAALSLSAGLSGQQSIGAWGQASANLSAGTDARLWWYVQAENRASVVDAAADAARYWLLPNDLEGLLRLAPDPMFWGLRLDLKAQLTAGLSVGAKAGWTAWTYGLDGARAGVGLSVGMDARLQLQHQGGMRLHVRPEQRGGAWGLKLELETLDAHDERFGVTLSAGLDLRALAASAERALRAGWPALDAGRLSALTQPGTALGAQLGELLRAKIANPELEQLALLLFGQRALPDVERQLVDRLTAPLVDALDNASQELASQSADAAQLASDWMERLLGKAAGDTLLGKPSVAKAANAALKAASSALAAELKKLDGEIQAAQAKVKAGASDALDTLLAPLGAFGARLNEELAKLDQNPVSTAIAKALQAYNDARTGLLAALSEAKKARLGITLSEQVQRSRNASLAFEGWFGPNGDRAAAQRLYQALCSGRIGLLGELVDAASAGGCFELGSGWLSETSKLVDSESALLSLFGRDFSSSRVSLIGMRFKADLWGHLSAADANVDIEAVTKNQWLQRSVSLGVYVSLAQRDGQAELSLSLKGAYAARGKATTKAFVQHVVDDYAALLGARTHRDVGLLLNPPVAPENAKAYWRDLVLTLPMALNAPAWRRFEALDPAQVQACFLAHGLDCLDQYYAGMAGFSHTSPSEVLKELADENFKGGGSQQARMLAYLGLYRPGHVSARNPDLDAANRVGIAVQSGTWTDGSRRLSVFHRFAAVLRCARTLHAAGPRLRAILLAEPMQGPPAAFRAGIEPLLMEIRDALEAVAVASETMSGIGIGTFDEGMTWAFNTFVLAMADLIGQLPPGFLLMAAGPGDAQPVPLLLS</sequence>
<reference evidence="1" key="1">
    <citation type="submission" date="2023-01" db="EMBL/GenBank/DDBJ databases">
        <title>Whole genome sequence of Paucibacter sp. S2-9 isolated from pond sediment.</title>
        <authorList>
            <person name="Jung J.Y."/>
        </authorList>
    </citation>
    <scope>NUCLEOTIDE SEQUENCE</scope>
    <source>
        <strain evidence="1">S2-9</strain>
    </source>
</reference>
<protein>
    <submittedName>
        <fullName evidence="1">Uncharacterized protein</fullName>
    </submittedName>
</protein>
<dbReference type="KEGG" id="pais:PFX98_11955"/>
<organism evidence="1 2">
    <name type="scientific">Paucibacter sediminis</name>
    <dbReference type="NCBI Taxonomy" id="3019553"/>
    <lineage>
        <taxon>Bacteria</taxon>
        <taxon>Pseudomonadati</taxon>
        <taxon>Pseudomonadota</taxon>
        <taxon>Betaproteobacteria</taxon>
        <taxon>Burkholderiales</taxon>
        <taxon>Sphaerotilaceae</taxon>
        <taxon>Roseateles</taxon>
    </lineage>
</organism>
<evidence type="ECO:0000313" key="1">
    <source>
        <dbReference type="EMBL" id="WIT14300.1"/>
    </source>
</evidence>
<dbReference type="EMBL" id="CP116346">
    <property type="protein sequence ID" value="WIT14300.1"/>
    <property type="molecule type" value="Genomic_DNA"/>
</dbReference>
<name>A0AA95SR57_9BURK</name>
<dbReference type="Proteomes" id="UP001177769">
    <property type="component" value="Chromosome"/>
</dbReference>
<accession>A0AA95SR57</accession>
<dbReference type="RefSeq" id="WP_285235428.1">
    <property type="nucleotide sequence ID" value="NZ_CP116346.1"/>
</dbReference>
<keyword evidence="2" id="KW-1185">Reference proteome</keyword>
<gene>
    <name evidence="1" type="ORF">PFX98_11955</name>
</gene>
<dbReference type="AlphaFoldDB" id="A0AA95SR57"/>
<proteinExistence type="predicted"/>